<reference evidence="2 3" key="1">
    <citation type="submission" date="2019-05" db="EMBL/GenBank/DDBJ databases">
        <title>Culicoidintestinum kansasii gen. nov., sp. nov. from the gastrointestinal tract of the biting midge, Culicoides sonorensis.</title>
        <authorList>
            <person name="Neupane S."/>
            <person name="Ghosh A."/>
            <person name="Gunther S."/>
            <person name="Martin K."/>
            <person name="Zurek L."/>
        </authorList>
    </citation>
    <scope>NUCLEOTIDE SEQUENCE [LARGE SCALE GENOMIC DNA]</scope>
    <source>
        <strain evidence="2 3">CS-1</strain>
    </source>
</reference>
<feature type="domain" description="YqbQ/XkdQ" evidence="1">
    <location>
        <begin position="27"/>
        <end position="314"/>
    </location>
</feature>
<organism evidence="2 3">
    <name type="scientific">Culicoidibacter larvae</name>
    <dbReference type="NCBI Taxonomy" id="2579976"/>
    <lineage>
        <taxon>Bacteria</taxon>
        <taxon>Bacillati</taxon>
        <taxon>Bacillota</taxon>
        <taxon>Culicoidibacteria</taxon>
        <taxon>Culicoidibacterales</taxon>
        <taxon>Culicoidibacteraceae</taxon>
        <taxon>Culicoidibacter</taxon>
    </lineage>
</organism>
<dbReference type="Proteomes" id="UP000306912">
    <property type="component" value="Unassembled WGS sequence"/>
</dbReference>
<evidence type="ECO:0000313" key="2">
    <source>
        <dbReference type="EMBL" id="TLG71369.1"/>
    </source>
</evidence>
<sequence length="316" mass="35922">MIELIYQSNNTGEILELSNIVTSISLDTQLNAGNELAVELLYDKALPFSEGSPISFVVDGVGLFYGYQFVNDDDNGKSTKLIFRDQLKYLLTNETYTFEYVYAPEVIKAIARDFNLRTGELENTSYKHQPMIHDNKKVLDIIMRYVDDLVRNTGEMYSFQDVFGSLTFKKIKNNIIDFIIGDGSLANKYQFKRSIDDSKNEVKLVQEDKDKNTRAAYIYKDSDNIKKWGRLLEYQTVDEKLNTAQINEYGRALLGLKNRVNKTLTLEAFGNTSFLAGRACKVELSTPGIDGVYIIEAAKHTFTGNTHKMVVDLKVV</sequence>
<evidence type="ECO:0000313" key="3">
    <source>
        <dbReference type="Proteomes" id="UP000306912"/>
    </source>
</evidence>
<dbReference type="OrthoDB" id="1698671at2"/>
<protein>
    <recommendedName>
        <fullName evidence="1">YqbQ/XkdQ domain-containing protein</fullName>
    </recommendedName>
</protein>
<dbReference type="Pfam" id="PF24032">
    <property type="entry name" value="YQBQ"/>
    <property type="match status" value="1"/>
</dbReference>
<evidence type="ECO:0000259" key="1">
    <source>
        <dbReference type="Pfam" id="PF24032"/>
    </source>
</evidence>
<dbReference type="EMBL" id="VBWP01000012">
    <property type="protein sequence ID" value="TLG71369.1"/>
    <property type="molecule type" value="Genomic_DNA"/>
</dbReference>
<dbReference type="InParanoid" id="A0A5R8Q954"/>
<dbReference type="AlphaFoldDB" id="A0A5R8Q954"/>
<dbReference type="FunCoup" id="A0A5R8Q954">
    <property type="interactions" value="22"/>
</dbReference>
<keyword evidence="3" id="KW-1185">Reference proteome</keyword>
<gene>
    <name evidence="2" type="ORF">FEZ08_10770</name>
</gene>
<accession>A0A5R8Q954</accession>
<dbReference type="RefSeq" id="WP_138192253.1">
    <property type="nucleotide sequence ID" value="NZ_VBWP01000012.1"/>
</dbReference>
<proteinExistence type="predicted"/>
<dbReference type="InterPro" id="IPR056937">
    <property type="entry name" value="YqbQ/XkdQ"/>
</dbReference>
<comment type="caution">
    <text evidence="2">The sequence shown here is derived from an EMBL/GenBank/DDBJ whole genome shotgun (WGS) entry which is preliminary data.</text>
</comment>
<name>A0A5R8Q954_9FIRM</name>